<dbReference type="EC" id="3.1.3.5" evidence="1"/>
<reference evidence="1 2" key="1">
    <citation type="submission" date="2019-02" db="EMBL/GenBank/DDBJ databases">
        <title>Deep-cultivation of Planctomycetes and their phenomic and genomic characterization uncovers novel biology.</title>
        <authorList>
            <person name="Wiegand S."/>
            <person name="Jogler M."/>
            <person name="Boedeker C."/>
            <person name="Pinto D."/>
            <person name="Vollmers J."/>
            <person name="Rivas-Marin E."/>
            <person name="Kohn T."/>
            <person name="Peeters S.H."/>
            <person name="Heuer A."/>
            <person name="Rast P."/>
            <person name="Oberbeckmann S."/>
            <person name="Bunk B."/>
            <person name="Jeske O."/>
            <person name="Meyerdierks A."/>
            <person name="Storesund J.E."/>
            <person name="Kallscheuer N."/>
            <person name="Luecker S."/>
            <person name="Lage O.M."/>
            <person name="Pohl T."/>
            <person name="Merkel B.J."/>
            <person name="Hornburger P."/>
            <person name="Mueller R.-W."/>
            <person name="Bruemmer F."/>
            <person name="Labrenz M."/>
            <person name="Spormann A.M."/>
            <person name="Op den Camp H."/>
            <person name="Overmann J."/>
            <person name="Amann R."/>
            <person name="Jetten M.S.M."/>
            <person name="Mascher T."/>
            <person name="Medema M.H."/>
            <person name="Devos D.P."/>
            <person name="Kaster A.-K."/>
            <person name="Ovreas L."/>
            <person name="Rohde M."/>
            <person name="Galperin M.Y."/>
            <person name="Jogler C."/>
        </authorList>
    </citation>
    <scope>NUCLEOTIDE SEQUENCE [LARGE SCALE GENOMIC DNA]</scope>
    <source>
        <strain evidence="1 2">SV_7m_r</strain>
    </source>
</reference>
<dbReference type="InterPro" id="IPR023214">
    <property type="entry name" value="HAD_sf"/>
</dbReference>
<protein>
    <submittedName>
        <fullName evidence="1">Pyrimidine 5'-nucleotidase YjjG</fullName>
        <ecNumber evidence="1">3.1.3.5</ecNumber>
    </submittedName>
</protein>
<dbReference type="SFLD" id="SFLDS00003">
    <property type="entry name" value="Haloacid_Dehalogenase"/>
    <property type="match status" value="1"/>
</dbReference>
<dbReference type="Gene3D" id="1.10.150.720">
    <property type="entry name" value="Haloacid dehalogenase-like hydrolase"/>
    <property type="match status" value="1"/>
</dbReference>
<dbReference type="PANTHER" id="PTHR46191:SF2">
    <property type="entry name" value="HALOACID DEHALOGENASE-LIKE HYDROLASE DOMAIN-CONTAINING PROTEIN 3"/>
    <property type="match status" value="1"/>
</dbReference>
<evidence type="ECO:0000313" key="1">
    <source>
        <dbReference type="EMBL" id="QDT57895.1"/>
    </source>
</evidence>
<dbReference type="InterPro" id="IPR044924">
    <property type="entry name" value="HAD-SF_hydro_IA_REG-2-like_cap"/>
</dbReference>
<dbReference type="PANTHER" id="PTHR46191">
    <property type="match status" value="1"/>
</dbReference>
<dbReference type="EMBL" id="CP036272">
    <property type="protein sequence ID" value="QDT57895.1"/>
    <property type="molecule type" value="Genomic_DNA"/>
</dbReference>
<keyword evidence="2" id="KW-1185">Reference proteome</keyword>
<gene>
    <name evidence="1" type="primary">yjjG</name>
    <name evidence="1" type="ORF">SV7mr_03800</name>
</gene>
<sequence>MVNRPYDWVFFDSTGTLMRPVPEPAEVYHQVGQAFGSDLSVSQLREQLKEAMKTHFLGDTVDLPTDQTFERERWRRIVVDTISDLPETHLDEAFAQLWLRFSEADAWQLFADTVPTLQRLRTAGYKIALASNFDQRLVQILHQMQIMDRFDRIVISADLGWSKPSKKFYEAAQQAVSATDVSRLLMVGDTFQGDVQTPRSVGWDARHLVRDKDNALETLLADL</sequence>
<dbReference type="SUPFAM" id="SSF56784">
    <property type="entry name" value="HAD-like"/>
    <property type="match status" value="1"/>
</dbReference>
<dbReference type="Proteomes" id="UP000315003">
    <property type="component" value="Chromosome"/>
</dbReference>
<evidence type="ECO:0000313" key="2">
    <source>
        <dbReference type="Proteomes" id="UP000315003"/>
    </source>
</evidence>
<dbReference type="InterPro" id="IPR036412">
    <property type="entry name" value="HAD-like_sf"/>
</dbReference>
<organism evidence="1 2">
    <name type="scientific">Stieleria bergensis</name>
    <dbReference type="NCBI Taxonomy" id="2528025"/>
    <lineage>
        <taxon>Bacteria</taxon>
        <taxon>Pseudomonadati</taxon>
        <taxon>Planctomycetota</taxon>
        <taxon>Planctomycetia</taxon>
        <taxon>Pirellulales</taxon>
        <taxon>Pirellulaceae</taxon>
        <taxon>Stieleria</taxon>
    </lineage>
</organism>
<accession>A0A517SP42</accession>
<dbReference type="AlphaFoldDB" id="A0A517SP42"/>
<keyword evidence="1" id="KW-0378">Hydrolase</keyword>
<proteinExistence type="predicted"/>
<dbReference type="InterPro" id="IPR006439">
    <property type="entry name" value="HAD-SF_hydro_IA"/>
</dbReference>
<dbReference type="Pfam" id="PF00702">
    <property type="entry name" value="Hydrolase"/>
    <property type="match status" value="1"/>
</dbReference>
<name>A0A517SP42_9BACT</name>
<dbReference type="Gene3D" id="3.40.50.1000">
    <property type="entry name" value="HAD superfamily/HAD-like"/>
    <property type="match status" value="1"/>
</dbReference>
<dbReference type="SFLD" id="SFLDG01129">
    <property type="entry name" value="C1.5:_HAD__Beta-PGM__Phosphata"/>
    <property type="match status" value="1"/>
</dbReference>
<dbReference type="NCBIfam" id="TIGR01549">
    <property type="entry name" value="HAD-SF-IA-v1"/>
    <property type="match status" value="1"/>
</dbReference>
<dbReference type="InterPro" id="IPR051828">
    <property type="entry name" value="HAD-like_hydrolase_domain"/>
</dbReference>
<dbReference type="GO" id="GO:0008253">
    <property type="term" value="F:5'-nucleotidase activity"/>
    <property type="evidence" value="ECO:0007669"/>
    <property type="project" value="UniProtKB-EC"/>
</dbReference>